<dbReference type="Proteomes" id="UP000298781">
    <property type="component" value="Chromosome"/>
</dbReference>
<dbReference type="NCBIfam" id="NF000843">
    <property type="entry name" value="PRK00071.2-2"/>
    <property type="match status" value="1"/>
</dbReference>
<evidence type="ECO:0000256" key="8">
    <source>
        <dbReference type="ARBA" id="ARBA00022840"/>
    </source>
</evidence>
<evidence type="ECO:0000256" key="1">
    <source>
        <dbReference type="ARBA" id="ARBA00002324"/>
    </source>
</evidence>
<dbReference type="SUPFAM" id="SSF52374">
    <property type="entry name" value="Nucleotidylyl transferase"/>
    <property type="match status" value="1"/>
</dbReference>
<dbReference type="InterPro" id="IPR004821">
    <property type="entry name" value="Cyt_trans-like"/>
</dbReference>
<evidence type="ECO:0000256" key="11">
    <source>
        <dbReference type="HAMAP-Rule" id="MF_00244"/>
    </source>
</evidence>
<gene>
    <name evidence="11" type="primary">nadD</name>
    <name evidence="13" type="ORF">E8M01_15150</name>
</gene>
<keyword evidence="7 11" id="KW-0547">Nucleotide-binding</keyword>
<dbReference type="NCBIfam" id="TIGR00482">
    <property type="entry name" value="nicotinate (nicotinamide) nucleotide adenylyltransferase"/>
    <property type="match status" value="1"/>
</dbReference>
<dbReference type="HAMAP" id="MF_00244">
    <property type="entry name" value="NaMN_adenylyltr"/>
    <property type="match status" value="1"/>
</dbReference>
<evidence type="ECO:0000313" key="13">
    <source>
        <dbReference type="EMBL" id="QCI69242.1"/>
    </source>
</evidence>
<dbReference type="NCBIfam" id="NF000845">
    <property type="entry name" value="PRK00071.2-4"/>
    <property type="match status" value="1"/>
</dbReference>
<dbReference type="AlphaFoldDB" id="A0A4D7BNQ1"/>
<dbReference type="UniPathway" id="UPA00253">
    <property type="reaction ID" value="UER00332"/>
</dbReference>
<comment type="similarity">
    <text evidence="3 11">Belongs to the NadD family.</text>
</comment>
<keyword evidence="14" id="KW-1185">Reference proteome</keyword>
<dbReference type="GO" id="GO:0004515">
    <property type="term" value="F:nicotinate-nucleotide adenylyltransferase activity"/>
    <property type="evidence" value="ECO:0007669"/>
    <property type="project" value="UniProtKB-UniRule"/>
</dbReference>
<dbReference type="CDD" id="cd02165">
    <property type="entry name" value="NMNAT"/>
    <property type="match status" value="1"/>
</dbReference>
<dbReference type="EC" id="2.7.7.18" evidence="11"/>
<dbReference type="Gene3D" id="3.40.50.620">
    <property type="entry name" value="HUPs"/>
    <property type="match status" value="1"/>
</dbReference>
<dbReference type="InterPro" id="IPR005248">
    <property type="entry name" value="NadD/NMNAT"/>
</dbReference>
<accession>A0A4D7BNQ1</accession>
<feature type="domain" description="Cytidyltransferase-like" evidence="12">
    <location>
        <begin position="5"/>
        <end position="184"/>
    </location>
</feature>
<evidence type="ECO:0000256" key="9">
    <source>
        <dbReference type="ARBA" id="ARBA00023027"/>
    </source>
</evidence>
<comment type="function">
    <text evidence="1 11">Catalyzes the reversible adenylation of nicotinate mononucleotide (NaMN) to nicotinic acid adenine dinucleotide (NaAD).</text>
</comment>
<dbReference type="OrthoDB" id="5295945at2"/>
<dbReference type="GO" id="GO:0009435">
    <property type="term" value="P:NAD+ biosynthetic process"/>
    <property type="evidence" value="ECO:0007669"/>
    <property type="project" value="UniProtKB-UniRule"/>
</dbReference>
<keyword evidence="6 11" id="KW-0548">Nucleotidyltransferase</keyword>
<keyword evidence="5 11" id="KW-0808">Transferase</keyword>
<dbReference type="KEGG" id="pstg:E8M01_15150"/>
<name>A0A4D7BNQ1_9HYPH</name>
<dbReference type="EMBL" id="CP039690">
    <property type="protein sequence ID" value="QCI69242.1"/>
    <property type="molecule type" value="Genomic_DNA"/>
</dbReference>
<evidence type="ECO:0000313" key="14">
    <source>
        <dbReference type="Proteomes" id="UP000298781"/>
    </source>
</evidence>
<protein>
    <recommendedName>
        <fullName evidence="11">Probable nicotinate-nucleotide adenylyltransferase</fullName>
        <ecNumber evidence="11">2.7.7.18</ecNumber>
    </recommendedName>
    <alternativeName>
        <fullName evidence="11">Deamido-NAD(+) diphosphorylase</fullName>
    </alternativeName>
    <alternativeName>
        <fullName evidence="11">Deamido-NAD(+) pyrophosphorylase</fullName>
    </alternativeName>
    <alternativeName>
        <fullName evidence="11">Nicotinate mononucleotide adenylyltransferase</fullName>
        <shortName evidence="11">NaMN adenylyltransferase</shortName>
    </alternativeName>
</protein>
<evidence type="ECO:0000256" key="4">
    <source>
        <dbReference type="ARBA" id="ARBA00022642"/>
    </source>
</evidence>
<evidence type="ECO:0000256" key="10">
    <source>
        <dbReference type="ARBA" id="ARBA00048721"/>
    </source>
</evidence>
<organism evidence="13 14">
    <name type="scientific">Phreatobacter stygius</name>
    <dbReference type="NCBI Taxonomy" id="1940610"/>
    <lineage>
        <taxon>Bacteria</taxon>
        <taxon>Pseudomonadati</taxon>
        <taxon>Pseudomonadota</taxon>
        <taxon>Alphaproteobacteria</taxon>
        <taxon>Hyphomicrobiales</taxon>
        <taxon>Phreatobacteraceae</taxon>
        <taxon>Phreatobacter</taxon>
    </lineage>
</organism>
<comment type="catalytic activity">
    <reaction evidence="10 11">
        <text>nicotinate beta-D-ribonucleotide + ATP + H(+) = deamido-NAD(+) + diphosphate</text>
        <dbReference type="Rhea" id="RHEA:22860"/>
        <dbReference type="ChEBI" id="CHEBI:15378"/>
        <dbReference type="ChEBI" id="CHEBI:30616"/>
        <dbReference type="ChEBI" id="CHEBI:33019"/>
        <dbReference type="ChEBI" id="CHEBI:57502"/>
        <dbReference type="ChEBI" id="CHEBI:58437"/>
        <dbReference type="EC" id="2.7.7.18"/>
    </reaction>
</comment>
<keyword evidence="4 11" id="KW-0662">Pyridine nucleotide biosynthesis</keyword>
<reference evidence="13 14" key="1">
    <citation type="submission" date="2019-04" db="EMBL/GenBank/DDBJ databases">
        <title>Phreatobacter aquaticus sp. nov.</title>
        <authorList>
            <person name="Choi A."/>
        </authorList>
    </citation>
    <scope>NUCLEOTIDE SEQUENCE [LARGE SCALE GENOMIC DNA]</scope>
    <source>
        <strain evidence="13 14">KCTC 52518</strain>
    </source>
</reference>
<dbReference type="GO" id="GO:0005524">
    <property type="term" value="F:ATP binding"/>
    <property type="evidence" value="ECO:0007669"/>
    <property type="project" value="UniProtKB-KW"/>
</dbReference>
<evidence type="ECO:0000256" key="6">
    <source>
        <dbReference type="ARBA" id="ARBA00022695"/>
    </source>
</evidence>
<evidence type="ECO:0000256" key="7">
    <source>
        <dbReference type="ARBA" id="ARBA00022741"/>
    </source>
</evidence>
<proteinExistence type="inferred from homology"/>
<dbReference type="Pfam" id="PF01467">
    <property type="entry name" value="CTP_transf_like"/>
    <property type="match status" value="1"/>
</dbReference>
<dbReference type="PANTHER" id="PTHR39321">
    <property type="entry name" value="NICOTINATE-NUCLEOTIDE ADENYLYLTRANSFERASE-RELATED"/>
    <property type="match status" value="1"/>
</dbReference>
<evidence type="ECO:0000256" key="2">
    <source>
        <dbReference type="ARBA" id="ARBA00005019"/>
    </source>
</evidence>
<evidence type="ECO:0000256" key="5">
    <source>
        <dbReference type="ARBA" id="ARBA00022679"/>
    </source>
</evidence>
<keyword evidence="8 11" id="KW-0067">ATP-binding</keyword>
<keyword evidence="9 11" id="KW-0520">NAD</keyword>
<dbReference type="InterPro" id="IPR014729">
    <property type="entry name" value="Rossmann-like_a/b/a_fold"/>
</dbReference>
<evidence type="ECO:0000259" key="12">
    <source>
        <dbReference type="Pfam" id="PF01467"/>
    </source>
</evidence>
<dbReference type="PANTHER" id="PTHR39321:SF3">
    <property type="entry name" value="PHOSPHOPANTETHEINE ADENYLYLTRANSFERASE"/>
    <property type="match status" value="1"/>
</dbReference>
<comment type="pathway">
    <text evidence="2 11">Cofactor biosynthesis; NAD(+) biosynthesis; deamido-NAD(+) from nicotinate D-ribonucleotide: step 1/1.</text>
</comment>
<evidence type="ECO:0000256" key="3">
    <source>
        <dbReference type="ARBA" id="ARBA00009014"/>
    </source>
</evidence>
<sequence length="189" mass="20416">MRIGLFGGSFNPPHDAHRLVALTALKRLGLDAVWWLVTPGNPLKAQGGLAPLAERMTAARRLAAHPAIHVTDIEAGLGTRFTFDTIAALRARCPGVRFVWIMGADNLAQFHRWQNWRGIASLLPIAVVDRPGTGLRAAAGVAATALARYRMNETDGLLLPFARPPAWIFLHGLKSPLSSTAIRALNGNH</sequence>